<evidence type="ECO:0000313" key="3">
    <source>
        <dbReference type="Proteomes" id="UP001530315"/>
    </source>
</evidence>
<accession>A0ABD3QFD5</accession>
<protein>
    <submittedName>
        <fullName evidence="2">Uncharacterized protein</fullName>
    </submittedName>
</protein>
<dbReference type="EMBL" id="JALLAZ020000276">
    <property type="protein sequence ID" value="KAL3798925.1"/>
    <property type="molecule type" value="Genomic_DNA"/>
</dbReference>
<sequence length="370" mass="40254">MSGNAVYQPMQSVFLRPEEFLDDAENRLGRANGNTYVRKPGVENVHDGQIMVRLKKKRYIILDYGYSPNHHDHELARTISHISIPHGAGQTQCTTKDCPRIGIPVLLYDSEPHEPMSLYLRGGLCFSCQRNLNEKRRTQRKRKSDGQLVGDVRIAVDAPSVGSGSGNGGQFRNNDQLVELNPHAIIINGPVDGTRTQGPDYRCHQIASDVLRIVSELSQETLALMHHTSVAQAWSAPTPDIINQAYQQAFLSASRATFLLTQWKASFDAQQQAAEAAVVASASFDSQVLDEAVASAGSTIHHDMVPAPSAHFGAPPPPPPSNGYSAYSSTGLDMGSCFAWGPPAIRVSNSPTRLPPTPTSMQNNDEGVHI</sequence>
<keyword evidence="3" id="KW-1185">Reference proteome</keyword>
<dbReference type="Proteomes" id="UP001530315">
    <property type="component" value="Unassembled WGS sequence"/>
</dbReference>
<reference evidence="2 3" key="1">
    <citation type="submission" date="2024-10" db="EMBL/GenBank/DDBJ databases">
        <title>Updated reference genomes for cyclostephanoid diatoms.</title>
        <authorList>
            <person name="Roberts W.R."/>
            <person name="Alverson A.J."/>
        </authorList>
    </citation>
    <scope>NUCLEOTIDE SEQUENCE [LARGE SCALE GENOMIC DNA]</scope>
    <source>
        <strain evidence="2 3">AJA276-08</strain>
    </source>
</reference>
<proteinExistence type="predicted"/>
<evidence type="ECO:0000313" key="2">
    <source>
        <dbReference type="EMBL" id="KAL3798925.1"/>
    </source>
</evidence>
<organism evidence="2 3">
    <name type="scientific">Stephanodiscus triporus</name>
    <dbReference type="NCBI Taxonomy" id="2934178"/>
    <lineage>
        <taxon>Eukaryota</taxon>
        <taxon>Sar</taxon>
        <taxon>Stramenopiles</taxon>
        <taxon>Ochrophyta</taxon>
        <taxon>Bacillariophyta</taxon>
        <taxon>Coscinodiscophyceae</taxon>
        <taxon>Thalassiosirophycidae</taxon>
        <taxon>Stephanodiscales</taxon>
        <taxon>Stephanodiscaceae</taxon>
        <taxon>Stephanodiscus</taxon>
    </lineage>
</organism>
<feature type="compositionally biased region" description="Polar residues" evidence="1">
    <location>
        <begin position="359"/>
        <end position="370"/>
    </location>
</feature>
<comment type="caution">
    <text evidence="2">The sequence shown here is derived from an EMBL/GenBank/DDBJ whole genome shotgun (WGS) entry which is preliminary data.</text>
</comment>
<evidence type="ECO:0000256" key="1">
    <source>
        <dbReference type="SAM" id="MobiDB-lite"/>
    </source>
</evidence>
<feature type="region of interest" description="Disordered" evidence="1">
    <location>
        <begin position="348"/>
        <end position="370"/>
    </location>
</feature>
<name>A0ABD3QFD5_9STRA</name>
<dbReference type="AlphaFoldDB" id="A0ABD3QFD5"/>
<gene>
    <name evidence="2" type="ORF">ACHAW5_006085</name>
</gene>